<reference evidence="2 3" key="1">
    <citation type="submission" date="2018-11" db="EMBL/GenBank/DDBJ databases">
        <title>Draft genome of Simplicispira Flexivirga sp. BO-16.</title>
        <authorList>
            <person name="Im W.T."/>
        </authorList>
    </citation>
    <scope>NUCLEOTIDE SEQUENCE [LARGE SCALE GENOMIC DNA]</scope>
    <source>
        <strain evidence="2 3">BO-16</strain>
    </source>
</reference>
<dbReference type="Pfam" id="PF13560">
    <property type="entry name" value="HTH_31"/>
    <property type="match status" value="1"/>
</dbReference>
<dbReference type="InterPro" id="IPR001387">
    <property type="entry name" value="Cro/C1-type_HTH"/>
</dbReference>
<dbReference type="SMART" id="SM00530">
    <property type="entry name" value="HTH_XRE"/>
    <property type="match status" value="1"/>
</dbReference>
<keyword evidence="3" id="KW-1185">Reference proteome</keyword>
<dbReference type="OrthoDB" id="5074395at2"/>
<dbReference type="RefSeq" id="WP_123273188.1">
    <property type="nucleotide sequence ID" value="NZ_RJJQ01000034.1"/>
</dbReference>
<gene>
    <name evidence="2" type="ORF">EFY87_19690</name>
</gene>
<evidence type="ECO:0000259" key="1">
    <source>
        <dbReference type="PROSITE" id="PS50943"/>
    </source>
</evidence>
<evidence type="ECO:0000313" key="2">
    <source>
        <dbReference type="EMBL" id="RNI17053.1"/>
    </source>
</evidence>
<sequence>MARAKDPPEGWDERARQIGIRLQRARHALDLSQEEVAHRVGISSYTYQKFEKGESKPGTPMNPRLTTLLAVCGVLGMSLDELVGR</sequence>
<proteinExistence type="predicted"/>
<dbReference type="GO" id="GO:0003677">
    <property type="term" value="F:DNA binding"/>
    <property type="evidence" value="ECO:0007669"/>
    <property type="project" value="InterPro"/>
</dbReference>
<dbReference type="InterPro" id="IPR010982">
    <property type="entry name" value="Lambda_DNA-bd_dom_sf"/>
</dbReference>
<dbReference type="Proteomes" id="UP000271678">
    <property type="component" value="Unassembled WGS sequence"/>
</dbReference>
<comment type="caution">
    <text evidence="2">The sequence shown here is derived from an EMBL/GenBank/DDBJ whole genome shotgun (WGS) entry which is preliminary data.</text>
</comment>
<dbReference type="AlphaFoldDB" id="A0A3M9LWU4"/>
<dbReference type="CDD" id="cd00093">
    <property type="entry name" value="HTH_XRE"/>
    <property type="match status" value="1"/>
</dbReference>
<protein>
    <submittedName>
        <fullName evidence="2">XRE family transcriptional regulator</fullName>
    </submittedName>
</protein>
<name>A0A3M9LWU4_9MICO</name>
<accession>A0A3M9LWU4</accession>
<organism evidence="2 3">
    <name type="scientific">Flexivirga caeni</name>
    <dbReference type="NCBI Taxonomy" id="2294115"/>
    <lineage>
        <taxon>Bacteria</taxon>
        <taxon>Bacillati</taxon>
        <taxon>Actinomycetota</taxon>
        <taxon>Actinomycetes</taxon>
        <taxon>Micrococcales</taxon>
        <taxon>Dermacoccaceae</taxon>
        <taxon>Flexivirga</taxon>
    </lineage>
</organism>
<dbReference type="PROSITE" id="PS50943">
    <property type="entry name" value="HTH_CROC1"/>
    <property type="match status" value="1"/>
</dbReference>
<dbReference type="EMBL" id="RJJQ01000034">
    <property type="protein sequence ID" value="RNI17053.1"/>
    <property type="molecule type" value="Genomic_DNA"/>
</dbReference>
<dbReference type="Gene3D" id="1.10.260.40">
    <property type="entry name" value="lambda repressor-like DNA-binding domains"/>
    <property type="match status" value="1"/>
</dbReference>
<dbReference type="SUPFAM" id="SSF47413">
    <property type="entry name" value="lambda repressor-like DNA-binding domains"/>
    <property type="match status" value="1"/>
</dbReference>
<feature type="domain" description="HTH cro/C1-type" evidence="1">
    <location>
        <begin position="22"/>
        <end position="82"/>
    </location>
</feature>
<evidence type="ECO:0000313" key="3">
    <source>
        <dbReference type="Proteomes" id="UP000271678"/>
    </source>
</evidence>